<comment type="caution">
    <text evidence="8">The sequence shown here is derived from an EMBL/GenBank/DDBJ whole genome shotgun (WGS) entry which is preliminary data.</text>
</comment>
<evidence type="ECO:0000256" key="5">
    <source>
        <dbReference type="SAM" id="MobiDB-lite"/>
    </source>
</evidence>
<dbReference type="PROSITE" id="PS00455">
    <property type="entry name" value="AMP_BINDING"/>
    <property type="match status" value="1"/>
</dbReference>
<protein>
    <recommendedName>
        <fullName evidence="10">AMP-dependent synthetase</fullName>
    </recommendedName>
</protein>
<dbReference type="AlphaFoldDB" id="A0A202E4Q6"/>
<name>A0A202E4Q6_9EURY</name>
<evidence type="ECO:0000256" key="4">
    <source>
        <dbReference type="ARBA" id="ARBA00022840"/>
    </source>
</evidence>
<evidence type="ECO:0000259" key="7">
    <source>
        <dbReference type="Pfam" id="PF13193"/>
    </source>
</evidence>
<organism evidence="8 9">
    <name type="scientific">Natronolimnobius baerhuensis</name>
    <dbReference type="NCBI Taxonomy" id="253108"/>
    <lineage>
        <taxon>Archaea</taxon>
        <taxon>Methanobacteriati</taxon>
        <taxon>Methanobacteriota</taxon>
        <taxon>Stenosarchaea group</taxon>
        <taxon>Halobacteria</taxon>
        <taxon>Halobacteriales</taxon>
        <taxon>Natrialbaceae</taxon>
        <taxon>Natronolimnobius</taxon>
    </lineage>
</organism>
<dbReference type="Gene3D" id="3.40.50.12780">
    <property type="entry name" value="N-terminal domain of ligase-like"/>
    <property type="match status" value="1"/>
</dbReference>
<keyword evidence="2" id="KW-0436">Ligase</keyword>
<dbReference type="InterPro" id="IPR025110">
    <property type="entry name" value="AMP-bd_C"/>
</dbReference>
<dbReference type="GO" id="GO:0015645">
    <property type="term" value="F:fatty acid ligase activity"/>
    <property type="evidence" value="ECO:0007669"/>
    <property type="project" value="TreeGrafter"/>
</dbReference>
<feature type="domain" description="AMP-binding enzyme C-terminal" evidence="7">
    <location>
        <begin position="446"/>
        <end position="529"/>
    </location>
</feature>
<dbReference type="GO" id="GO:0005524">
    <property type="term" value="F:ATP binding"/>
    <property type="evidence" value="ECO:0007669"/>
    <property type="project" value="UniProtKB-KW"/>
</dbReference>
<reference evidence="8 9" key="1">
    <citation type="submission" date="2017-02" db="EMBL/GenBank/DDBJ databases">
        <title>Natronthermophilus aegyptiacus gen. nov.,sp. nov., an aerobic, extremely halophilic alkalithermophilic archaeon isolated from the athalassohaline Wadi An Natrun, Egypt.</title>
        <authorList>
            <person name="Zhao B."/>
        </authorList>
    </citation>
    <scope>NUCLEOTIDE SEQUENCE [LARGE SCALE GENOMIC DNA]</scope>
    <source>
        <strain evidence="8 9">CGMCC 1.3597</strain>
    </source>
</reference>
<dbReference type="Proteomes" id="UP000196084">
    <property type="component" value="Unassembled WGS sequence"/>
</dbReference>
<evidence type="ECO:0008006" key="10">
    <source>
        <dbReference type="Google" id="ProtNLM"/>
    </source>
</evidence>
<feature type="compositionally biased region" description="Basic and acidic residues" evidence="5">
    <location>
        <begin position="506"/>
        <end position="532"/>
    </location>
</feature>
<dbReference type="InterPro" id="IPR051087">
    <property type="entry name" value="Mitochondrial_ACSM"/>
</dbReference>
<evidence type="ECO:0000313" key="9">
    <source>
        <dbReference type="Proteomes" id="UP000196084"/>
    </source>
</evidence>
<proteinExistence type="inferred from homology"/>
<dbReference type="Gene3D" id="3.30.300.30">
    <property type="match status" value="1"/>
</dbReference>
<sequence length="538" mass="58683">MHADFEWDLPETYNLAESAHKTGEARNLTALVHRDDHGRAHRFTYAELDDAASALGAQLREAGLEPGDRIALCFPQSPELLVAHLATYRIGCLAVPLSVLLGQESLAHSLEHSNASALLADATVYDQIEEPVAAADLPTELVVDLEAEAYDGPNRHLGAFAHRVSSDRSSEIVATKPDEPAIIVYTSGTSGTPKGVVQRHQYLIGTLPGYQCWFHCFGDEHRERVWTPAEWAWAGSLFDAVFPTLACGGTVVSSVRRSGFDPADALALLERFDVSRSFMPSTAMWQIREETEPSAGDLDALEVVMCGGEKLPEPVKEWAERELAIVVNEAYGQTEANAMIGDCQVLYESKPDSMGRIYPGHECAILDEDLEPVEPGSVGQIALERSDPVLFAGYLGDKEATEECYDGGWYLTGDLARLDEDGYVTFAGRADNLIISSGYRVSPTAVEAALCRAPTVANAAVGGVSDEERGQRIVAYVLLETDVETPAEANEETTLEDDLRQHVRDRLGPHKTPHEIEVLEDPPRTRTGKLDRATLFPS</sequence>
<dbReference type="PANTHER" id="PTHR43605">
    <property type="entry name" value="ACYL-COENZYME A SYNTHETASE"/>
    <property type="match status" value="1"/>
</dbReference>
<evidence type="ECO:0000313" key="8">
    <source>
        <dbReference type="EMBL" id="OVE83273.1"/>
    </source>
</evidence>
<dbReference type="GO" id="GO:0004321">
    <property type="term" value="F:fatty-acyl-CoA synthase activity"/>
    <property type="evidence" value="ECO:0007669"/>
    <property type="project" value="TreeGrafter"/>
</dbReference>
<keyword evidence="9" id="KW-1185">Reference proteome</keyword>
<dbReference type="InterPro" id="IPR020845">
    <property type="entry name" value="AMP-binding_CS"/>
</dbReference>
<accession>A0A202E4Q6</accession>
<dbReference type="Pfam" id="PF13193">
    <property type="entry name" value="AMP-binding_C"/>
    <property type="match status" value="1"/>
</dbReference>
<dbReference type="PANTHER" id="PTHR43605:SF10">
    <property type="entry name" value="ACYL-COA SYNTHETASE MEDIUM CHAIN FAMILY MEMBER 3"/>
    <property type="match status" value="1"/>
</dbReference>
<dbReference type="SUPFAM" id="SSF56801">
    <property type="entry name" value="Acetyl-CoA synthetase-like"/>
    <property type="match status" value="1"/>
</dbReference>
<dbReference type="GO" id="GO:0016405">
    <property type="term" value="F:CoA-ligase activity"/>
    <property type="evidence" value="ECO:0007669"/>
    <property type="project" value="UniProtKB-ARBA"/>
</dbReference>
<feature type="region of interest" description="Disordered" evidence="5">
    <location>
        <begin position="506"/>
        <end position="538"/>
    </location>
</feature>
<evidence type="ECO:0000256" key="3">
    <source>
        <dbReference type="ARBA" id="ARBA00022741"/>
    </source>
</evidence>
<dbReference type="InterPro" id="IPR000873">
    <property type="entry name" value="AMP-dep_synth/lig_dom"/>
</dbReference>
<feature type="domain" description="AMP-dependent synthetase/ligase" evidence="6">
    <location>
        <begin position="26"/>
        <end position="395"/>
    </location>
</feature>
<dbReference type="GO" id="GO:0006633">
    <property type="term" value="P:fatty acid biosynthetic process"/>
    <property type="evidence" value="ECO:0007669"/>
    <property type="project" value="TreeGrafter"/>
</dbReference>
<evidence type="ECO:0000256" key="1">
    <source>
        <dbReference type="ARBA" id="ARBA00006432"/>
    </source>
</evidence>
<keyword evidence="3" id="KW-0547">Nucleotide-binding</keyword>
<keyword evidence="4" id="KW-0067">ATP-binding</keyword>
<gene>
    <name evidence="8" type="ORF">B2G88_16490</name>
</gene>
<dbReference type="EMBL" id="MWPH01000004">
    <property type="protein sequence ID" value="OVE83273.1"/>
    <property type="molecule type" value="Genomic_DNA"/>
</dbReference>
<dbReference type="Pfam" id="PF00501">
    <property type="entry name" value="AMP-binding"/>
    <property type="match status" value="1"/>
</dbReference>
<dbReference type="InterPro" id="IPR042099">
    <property type="entry name" value="ANL_N_sf"/>
</dbReference>
<dbReference type="InterPro" id="IPR045851">
    <property type="entry name" value="AMP-bd_C_sf"/>
</dbReference>
<evidence type="ECO:0000259" key="6">
    <source>
        <dbReference type="Pfam" id="PF00501"/>
    </source>
</evidence>
<comment type="similarity">
    <text evidence="1">Belongs to the ATP-dependent AMP-binding enzyme family.</text>
</comment>
<dbReference type="GO" id="GO:0006637">
    <property type="term" value="P:acyl-CoA metabolic process"/>
    <property type="evidence" value="ECO:0007669"/>
    <property type="project" value="TreeGrafter"/>
</dbReference>
<evidence type="ECO:0000256" key="2">
    <source>
        <dbReference type="ARBA" id="ARBA00022598"/>
    </source>
</evidence>